<dbReference type="InterPro" id="IPR023772">
    <property type="entry name" value="DNA-bd_HTH_TetR-type_CS"/>
</dbReference>
<comment type="caution">
    <text evidence="4">The sequence shown here is derived from an EMBL/GenBank/DDBJ whole genome shotgun (WGS) entry which is preliminary data.</text>
</comment>
<dbReference type="EMBL" id="BSRI01000002">
    <property type="protein sequence ID" value="GLV58001.1"/>
    <property type="molecule type" value="Genomic_DNA"/>
</dbReference>
<dbReference type="PRINTS" id="PR00455">
    <property type="entry name" value="HTHTETR"/>
</dbReference>
<reference evidence="4 5" key="1">
    <citation type="submission" date="2023-02" db="EMBL/GenBank/DDBJ databases">
        <title>Dictyobacter halimunensis sp. nov., a new member of the class Ktedonobacteria from forest soil in a geothermal area.</title>
        <authorList>
            <person name="Rachmania M.K."/>
            <person name="Ningsih F."/>
            <person name="Sakai Y."/>
            <person name="Yabe S."/>
            <person name="Yokota A."/>
            <person name="Sjamsuridzal W."/>
        </authorList>
    </citation>
    <scope>NUCLEOTIDE SEQUENCE [LARGE SCALE GENOMIC DNA]</scope>
    <source>
        <strain evidence="4 5">S3.2.2.5</strain>
    </source>
</reference>
<accession>A0ABQ6FUR4</accession>
<dbReference type="InterPro" id="IPR009057">
    <property type="entry name" value="Homeodomain-like_sf"/>
</dbReference>
<gene>
    <name evidence="4" type="ORF">KDH_48350</name>
</gene>
<dbReference type="InterPro" id="IPR050624">
    <property type="entry name" value="HTH-type_Tx_Regulator"/>
</dbReference>
<keyword evidence="1 2" id="KW-0238">DNA-binding</keyword>
<proteinExistence type="predicted"/>
<dbReference type="RefSeq" id="WP_338254090.1">
    <property type="nucleotide sequence ID" value="NZ_BSRI01000002.1"/>
</dbReference>
<dbReference type="PROSITE" id="PS50977">
    <property type="entry name" value="HTH_TETR_2"/>
    <property type="match status" value="1"/>
</dbReference>
<sequence length="206" mass="23309">MIHQSLKEKQRQEREELILQATQELLLERGYYETSMGEIAQRVGVAKGTLYQHFESKEALMIALFKSEFHDLHVAIENIAGMQVGAQEKISLMIDTLCYHLAEKHPVFFIMRNASDLEAEIHEEIKEYFNGIRAQISVILDGGKAEGIFNASLPTEVMMEALFGIIVSRLFKNFHQGQQVTYEDLVGHLKCIYFHGITAPTPAPAG</sequence>
<dbReference type="PANTHER" id="PTHR43479:SF11">
    <property type="entry name" value="ACREF_ENVCD OPERON REPRESSOR-RELATED"/>
    <property type="match status" value="1"/>
</dbReference>
<name>A0ABQ6FUR4_9CHLR</name>
<feature type="DNA-binding region" description="H-T-H motif" evidence="2">
    <location>
        <begin position="35"/>
        <end position="54"/>
    </location>
</feature>
<evidence type="ECO:0000256" key="1">
    <source>
        <dbReference type="ARBA" id="ARBA00023125"/>
    </source>
</evidence>
<dbReference type="SUPFAM" id="SSF48498">
    <property type="entry name" value="Tetracyclin repressor-like, C-terminal domain"/>
    <property type="match status" value="1"/>
</dbReference>
<evidence type="ECO:0000259" key="3">
    <source>
        <dbReference type="PROSITE" id="PS50977"/>
    </source>
</evidence>
<dbReference type="Gene3D" id="1.10.357.10">
    <property type="entry name" value="Tetracycline Repressor, domain 2"/>
    <property type="match status" value="1"/>
</dbReference>
<keyword evidence="5" id="KW-1185">Reference proteome</keyword>
<dbReference type="PANTHER" id="PTHR43479">
    <property type="entry name" value="ACREF/ENVCD OPERON REPRESSOR-RELATED"/>
    <property type="match status" value="1"/>
</dbReference>
<dbReference type="Gene3D" id="1.10.10.60">
    <property type="entry name" value="Homeodomain-like"/>
    <property type="match status" value="1"/>
</dbReference>
<evidence type="ECO:0000313" key="4">
    <source>
        <dbReference type="EMBL" id="GLV58001.1"/>
    </source>
</evidence>
<organism evidence="4 5">
    <name type="scientific">Dictyobacter halimunensis</name>
    <dbReference type="NCBI Taxonomy" id="3026934"/>
    <lineage>
        <taxon>Bacteria</taxon>
        <taxon>Bacillati</taxon>
        <taxon>Chloroflexota</taxon>
        <taxon>Ktedonobacteria</taxon>
        <taxon>Ktedonobacterales</taxon>
        <taxon>Dictyobacteraceae</taxon>
        <taxon>Dictyobacter</taxon>
    </lineage>
</organism>
<feature type="domain" description="HTH tetR-type" evidence="3">
    <location>
        <begin position="12"/>
        <end position="72"/>
    </location>
</feature>
<dbReference type="InterPro" id="IPR001647">
    <property type="entry name" value="HTH_TetR"/>
</dbReference>
<evidence type="ECO:0000313" key="5">
    <source>
        <dbReference type="Proteomes" id="UP001344906"/>
    </source>
</evidence>
<dbReference type="Pfam" id="PF00440">
    <property type="entry name" value="TetR_N"/>
    <property type="match status" value="1"/>
</dbReference>
<dbReference type="InterPro" id="IPR036271">
    <property type="entry name" value="Tet_transcr_reg_TetR-rel_C_sf"/>
</dbReference>
<protein>
    <recommendedName>
        <fullName evidence="3">HTH tetR-type domain-containing protein</fullName>
    </recommendedName>
</protein>
<dbReference type="SUPFAM" id="SSF46689">
    <property type="entry name" value="Homeodomain-like"/>
    <property type="match status" value="1"/>
</dbReference>
<evidence type="ECO:0000256" key="2">
    <source>
        <dbReference type="PROSITE-ProRule" id="PRU00335"/>
    </source>
</evidence>
<dbReference type="Proteomes" id="UP001344906">
    <property type="component" value="Unassembled WGS sequence"/>
</dbReference>
<dbReference type="PROSITE" id="PS01081">
    <property type="entry name" value="HTH_TETR_1"/>
    <property type="match status" value="1"/>
</dbReference>